<dbReference type="HOGENOM" id="CLU_517066_0_0_1"/>
<dbReference type="AlphaFoldDB" id="E9I1B6"/>
<feature type="coiled-coil region" evidence="1">
    <location>
        <begin position="458"/>
        <end position="485"/>
    </location>
</feature>
<dbReference type="PhylomeDB" id="E9I1B6"/>
<sequence>MSDELGQYQKDQLKIQSPVSSINGALVKSARTRIAKIVSNIYAIIDSLPEDQRLAKRQIAEIFGAVSGAVGTLMGLFNSVEIKRIAAGVGENRKKINSIIDITRLTDEHLKNLDISVDKISNIVTAMLQHNPAQLNSEINRILENGHEAATRITNMVQQAQNKRLSVDLLTPDTLKQVFRHLQEQAESQNLELMINQPSDLFQIDTSYLHGANTTVTPKVDKDLIAVGKHHQYKILGQTDLAACTKLGQNFLCEGRSVLRTDIEDSCLGALYLHNLPGTLKHCHFELGETREHVFQTGPSQWLVSAPETFSSVLQCEKSHETIFVKPISSITVNPGCKLYLKSHVIQPDTNQRSKFEIRHHSWEWDVQQLFPTSDLSEIANELIELRKQGNHIVTAKDLQNIKKFEQPDIDEWFKPNYVAIISITMAILFTLYITFRIYKFCTRKPLQPIDEALNHLERKEQLHALELKNQIREYEQDLNAAHHQNIIRIGDRAPRNLNMADYTVTTPTNPMAPPVYPDINEKPTQY</sequence>
<feature type="transmembrane region" description="Helical" evidence="2">
    <location>
        <begin position="418"/>
        <end position="436"/>
    </location>
</feature>
<reference evidence="3 4" key="1">
    <citation type="journal article" date="2011" name="Science">
        <title>The ecoresponsive genome of Daphnia pulex.</title>
        <authorList>
            <person name="Colbourne J.K."/>
            <person name="Pfrender M.E."/>
            <person name="Gilbert D."/>
            <person name="Thomas W.K."/>
            <person name="Tucker A."/>
            <person name="Oakley T.H."/>
            <person name="Tokishita S."/>
            <person name="Aerts A."/>
            <person name="Arnold G.J."/>
            <person name="Basu M.K."/>
            <person name="Bauer D.J."/>
            <person name="Caceres C.E."/>
            <person name="Carmel L."/>
            <person name="Casola C."/>
            <person name="Choi J.H."/>
            <person name="Detter J.C."/>
            <person name="Dong Q."/>
            <person name="Dusheyko S."/>
            <person name="Eads B.D."/>
            <person name="Frohlich T."/>
            <person name="Geiler-Samerotte K.A."/>
            <person name="Gerlach D."/>
            <person name="Hatcher P."/>
            <person name="Jogdeo S."/>
            <person name="Krijgsveld J."/>
            <person name="Kriventseva E.V."/>
            <person name="Kultz D."/>
            <person name="Laforsch C."/>
            <person name="Lindquist E."/>
            <person name="Lopez J."/>
            <person name="Manak J.R."/>
            <person name="Muller J."/>
            <person name="Pangilinan J."/>
            <person name="Patwardhan R.P."/>
            <person name="Pitluck S."/>
            <person name="Pritham E.J."/>
            <person name="Rechtsteiner A."/>
            <person name="Rho M."/>
            <person name="Rogozin I.B."/>
            <person name="Sakarya O."/>
            <person name="Salamov A."/>
            <person name="Schaack S."/>
            <person name="Shapiro H."/>
            <person name="Shiga Y."/>
            <person name="Skalitzky C."/>
            <person name="Smith Z."/>
            <person name="Souvorov A."/>
            <person name="Sung W."/>
            <person name="Tang Z."/>
            <person name="Tsuchiya D."/>
            <person name="Tu H."/>
            <person name="Vos H."/>
            <person name="Wang M."/>
            <person name="Wolf Y.I."/>
            <person name="Yamagata H."/>
            <person name="Yamada T."/>
            <person name="Ye Y."/>
            <person name="Shaw J.R."/>
            <person name="Andrews J."/>
            <person name="Crease T.J."/>
            <person name="Tang H."/>
            <person name="Lucas S.M."/>
            <person name="Robertson H.M."/>
            <person name="Bork P."/>
            <person name="Koonin E.V."/>
            <person name="Zdobnov E.M."/>
            <person name="Grigoriev I.V."/>
            <person name="Lynch M."/>
            <person name="Boore J.L."/>
        </authorList>
    </citation>
    <scope>NUCLEOTIDE SEQUENCE [LARGE SCALE GENOMIC DNA]</scope>
</reference>
<evidence type="ECO:0000313" key="4">
    <source>
        <dbReference type="Proteomes" id="UP000000305"/>
    </source>
</evidence>
<evidence type="ECO:0000313" key="3">
    <source>
        <dbReference type="EMBL" id="EFX62215.1"/>
    </source>
</evidence>
<organism evidence="3 4">
    <name type="scientific">Daphnia pulex</name>
    <name type="common">Water flea</name>
    <dbReference type="NCBI Taxonomy" id="6669"/>
    <lineage>
        <taxon>Eukaryota</taxon>
        <taxon>Metazoa</taxon>
        <taxon>Ecdysozoa</taxon>
        <taxon>Arthropoda</taxon>
        <taxon>Crustacea</taxon>
        <taxon>Branchiopoda</taxon>
        <taxon>Diplostraca</taxon>
        <taxon>Cladocera</taxon>
        <taxon>Anomopoda</taxon>
        <taxon>Daphniidae</taxon>
        <taxon>Daphnia</taxon>
    </lineage>
</organism>
<keyword evidence="2" id="KW-0812">Transmembrane</keyword>
<dbReference type="EMBL" id="GL733749">
    <property type="protein sequence ID" value="EFX62215.1"/>
    <property type="molecule type" value="Genomic_DNA"/>
</dbReference>
<keyword evidence="2" id="KW-1133">Transmembrane helix</keyword>
<name>E9I1B6_DAPPU</name>
<gene>
    <name evidence="3" type="ORF">DAPPUDRAFT_337260</name>
</gene>
<protein>
    <submittedName>
        <fullName evidence="3">Uncharacterized protein</fullName>
    </submittedName>
</protein>
<keyword evidence="2" id="KW-0472">Membrane</keyword>
<keyword evidence="1" id="KW-0175">Coiled coil</keyword>
<dbReference type="KEGG" id="dpx:DAPPUDRAFT_337260"/>
<evidence type="ECO:0000256" key="2">
    <source>
        <dbReference type="SAM" id="Phobius"/>
    </source>
</evidence>
<proteinExistence type="predicted"/>
<dbReference type="InParanoid" id="E9I1B6"/>
<evidence type="ECO:0000256" key="1">
    <source>
        <dbReference type="SAM" id="Coils"/>
    </source>
</evidence>
<keyword evidence="4" id="KW-1185">Reference proteome</keyword>
<accession>E9I1B6</accession>
<dbReference type="Proteomes" id="UP000000305">
    <property type="component" value="Unassembled WGS sequence"/>
</dbReference>